<dbReference type="AlphaFoldDB" id="A0A0U2ILI2"/>
<evidence type="ECO:0000259" key="2">
    <source>
        <dbReference type="PROSITE" id="PS50975"/>
    </source>
</evidence>
<feature type="domain" description="ATP-grasp" evidence="2">
    <location>
        <begin position="216"/>
        <end position="449"/>
    </location>
</feature>
<dbReference type="GO" id="GO:0046872">
    <property type="term" value="F:metal ion binding"/>
    <property type="evidence" value="ECO:0007669"/>
    <property type="project" value="InterPro"/>
</dbReference>
<name>A0A0U2ILI2_9BACL</name>
<dbReference type="GO" id="GO:0005524">
    <property type="term" value="F:ATP binding"/>
    <property type="evidence" value="ECO:0007669"/>
    <property type="project" value="UniProtKB-UniRule"/>
</dbReference>
<keyword evidence="1" id="KW-0547">Nucleotide-binding</keyword>
<dbReference type="InterPro" id="IPR026838">
    <property type="entry name" value="YheC/D"/>
</dbReference>
<proteinExistence type="predicted"/>
<dbReference type="Proteomes" id="UP000061660">
    <property type="component" value="Chromosome"/>
</dbReference>
<evidence type="ECO:0000313" key="4">
    <source>
        <dbReference type="Proteomes" id="UP000061660"/>
    </source>
</evidence>
<dbReference type="PROSITE" id="PS50975">
    <property type="entry name" value="ATP_GRASP"/>
    <property type="match status" value="1"/>
</dbReference>
<dbReference type="PATRIC" id="fig|162209.4.peg.480"/>
<evidence type="ECO:0000313" key="3">
    <source>
        <dbReference type="EMBL" id="ALS20843.1"/>
    </source>
</evidence>
<dbReference type="Gene3D" id="3.30.470.20">
    <property type="entry name" value="ATP-grasp fold, B domain"/>
    <property type="match status" value="1"/>
</dbReference>
<organism evidence="3 4">
    <name type="scientific">Paenibacillus naphthalenovorans</name>
    <dbReference type="NCBI Taxonomy" id="162209"/>
    <lineage>
        <taxon>Bacteria</taxon>
        <taxon>Bacillati</taxon>
        <taxon>Bacillota</taxon>
        <taxon>Bacilli</taxon>
        <taxon>Bacillales</taxon>
        <taxon>Paenibacillaceae</taxon>
        <taxon>Paenibacillus</taxon>
    </lineage>
</organism>
<evidence type="ECO:0000256" key="1">
    <source>
        <dbReference type="PROSITE-ProRule" id="PRU00409"/>
    </source>
</evidence>
<dbReference type="InterPro" id="IPR011761">
    <property type="entry name" value="ATP-grasp"/>
</dbReference>
<gene>
    <name evidence="3" type="ORF">IJ22_04550</name>
</gene>
<dbReference type="OrthoDB" id="7869153at2"/>
<keyword evidence="4" id="KW-1185">Reference proteome</keyword>
<dbReference type="STRING" id="162209.IJ22_04550"/>
<sequence length="457" mass="50541">MKRTKVRIQIQNPDISSDGSVLMLSDAIAKKWKIPLHTTLHLRFGASKQEVKIMPVSQTGTLRISRTLAAAWGLSQGDQLCLQYKSGTRTIQIGPLIGVMVSRVHPSSPDKLFGANTAFCRELSDACKLYGAVVFFCTPDDLHGQSDTVQGWRYAGGEKWEKLNLPIPNVLYNRLTSRKLEKRPNVQHFINQVKTRHNTIMFNEKYLDKTEVFDALRKESGLHLYLPESYLLRNFQMLKSMCAKHKTVFLKPVTGSLGKGIIRIRKQPDGSYICHFTNLSGARKQSFSSLTGVFAAVSGKVKKHRYQIQQGLDLLTAGGRPIDFRALVQRGETGQWAITSIVARIAGNHHFVSNLARGGSLSTVKEALARSGSAAASGGLPKLRRAAVQIAKGIEAQVPGHFAELGIDLAIDIHGRVWLIEVNSKPSKEDNTPLAADNKIRPSVKKLVQYARHSASF</sequence>
<dbReference type="KEGG" id="pnp:IJ22_04550"/>
<keyword evidence="1" id="KW-0067">ATP-binding</keyword>
<reference evidence="3 4" key="2">
    <citation type="journal article" date="2016" name="Genome Announc.">
        <title>Complete Genome Sequences of Two Interactive Moderate Thermophiles, Paenibacillus napthalenovorans 32O-Y and Paenibacillus sp. 32O-W.</title>
        <authorList>
            <person name="Butler R.R.III."/>
            <person name="Wang J."/>
            <person name="Stark B.C."/>
            <person name="Pombert J.F."/>
        </authorList>
    </citation>
    <scope>NUCLEOTIDE SEQUENCE [LARGE SCALE GENOMIC DNA]</scope>
    <source>
        <strain evidence="3 4">32O-Y</strain>
    </source>
</reference>
<dbReference type="RefSeq" id="WP_062406935.1">
    <property type="nucleotide sequence ID" value="NZ_CP013652.1"/>
</dbReference>
<dbReference type="SUPFAM" id="SSF56059">
    <property type="entry name" value="Glutathione synthetase ATP-binding domain-like"/>
    <property type="match status" value="1"/>
</dbReference>
<protein>
    <submittedName>
        <fullName evidence="3">Endospore coat-associated protein</fullName>
    </submittedName>
</protein>
<dbReference type="Pfam" id="PF14398">
    <property type="entry name" value="ATPgrasp_YheCD"/>
    <property type="match status" value="1"/>
</dbReference>
<dbReference type="EMBL" id="CP013652">
    <property type="protein sequence ID" value="ALS20843.1"/>
    <property type="molecule type" value="Genomic_DNA"/>
</dbReference>
<accession>A0A0U2ILI2</accession>
<reference evidence="4" key="1">
    <citation type="submission" date="2015-12" db="EMBL/GenBank/DDBJ databases">
        <title>Complete genome sequences of two moderately thermophilic Paenibacillus species.</title>
        <authorList>
            <person name="Butler R.III."/>
            <person name="Wang J."/>
            <person name="Stark B.C."/>
            <person name="Pombert J.-F."/>
        </authorList>
    </citation>
    <scope>NUCLEOTIDE SEQUENCE [LARGE SCALE GENOMIC DNA]</scope>
    <source>
        <strain evidence="4">32O-Y</strain>
    </source>
</reference>